<dbReference type="GO" id="GO:0000287">
    <property type="term" value="F:magnesium ion binding"/>
    <property type="evidence" value="ECO:0007669"/>
    <property type="project" value="InterPro"/>
</dbReference>
<dbReference type="Pfam" id="PF02775">
    <property type="entry name" value="TPP_enzyme_C"/>
    <property type="match status" value="1"/>
</dbReference>
<dbReference type="GO" id="GO:0030976">
    <property type="term" value="F:thiamine pyrophosphate binding"/>
    <property type="evidence" value="ECO:0007669"/>
    <property type="project" value="InterPro"/>
</dbReference>
<protein>
    <submittedName>
        <fullName evidence="8">Benzoylformate decarboxylase</fullName>
    </submittedName>
</protein>
<reference evidence="9" key="1">
    <citation type="submission" date="2015-11" db="EMBL/GenBank/DDBJ databases">
        <authorList>
            <person name="Varghese N."/>
        </authorList>
    </citation>
    <scope>NUCLEOTIDE SEQUENCE [LARGE SCALE GENOMIC DNA]</scope>
    <source>
        <strain evidence="9">DSM 45899</strain>
    </source>
</reference>
<dbReference type="PANTHER" id="PTHR18968:SF133">
    <property type="entry name" value="BENZOYLFORMATE DECARBOXYLASE"/>
    <property type="match status" value="1"/>
</dbReference>
<evidence type="ECO:0000256" key="1">
    <source>
        <dbReference type="ARBA" id="ARBA00007812"/>
    </source>
</evidence>
<feature type="region of interest" description="Disordered" evidence="4">
    <location>
        <begin position="336"/>
        <end position="386"/>
    </location>
</feature>
<evidence type="ECO:0000313" key="9">
    <source>
        <dbReference type="Proteomes" id="UP000198802"/>
    </source>
</evidence>
<dbReference type="RefSeq" id="WP_091271769.1">
    <property type="nucleotide sequence ID" value="NZ_FAOZ01000002.1"/>
</dbReference>
<evidence type="ECO:0000256" key="4">
    <source>
        <dbReference type="SAM" id="MobiDB-lite"/>
    </source>
</evidence>
<dbReference type="InterPro" id="IPR012001">
    <property type="entry name" value="Thiamin_PyroP_enz_TPP-bd_dom"/>
</dbReference>
<evidence type="ECO:0000313" key="8">
    <source>
        <dbReference type="EMBL" id="CUU54396.1"/>
    </source>
</evidence>
<dbReference type="SUPFAM" id="SSF52518">
    <property type="entry name" value="Thiamin diphosphate-binding fold (THDP-binding)"/>
    <property type="match status" value="2"/>
</dbReference>
<dbReference type="CDD" id="cd07035">
    <property type="entry name" value="TPP_PYR_POX_like"/>
    <property type="match status" value="1"/>
</dbReference>
<dbReference type="PANTHER" id="PTHR18968">
    <property type="entry name" value="THIAMINE PYROPHOSPHATE ENZYMES"/>
    <property type="match status" value="1"/>
</dbReference>
<evidence type="ECO:0000256" key="3">
    <source>
        <dbReference type="RuleBase" id="RU362132"/>
    </source>
</evidence>
<dbReference type="EMBL" id="FAOZ01000002">
    <property type="protein sequence ID" value="CUU54396.1"/>
    <property type="molecule type" value="Genomic_DNA"/>
</dbReference>
<dbReference type="InterPro" id="IPR012000">
    <property type="entry name" value="Thiamin_PyroP_enz_cen_dom"/>
</dbReference>
<dbReference type="Pfam" id="PF00205">
    <property type="entry name" value="TPP_enzyme_M"/>
    <property type="match status" value="1"/>
</dbReference>
<feature type="domain" description="Thiamine pyrophosphate enzyme N-terminal TPP-binding" evidence="7">
    <location>
        <begin position="6"/>
        <end position="106"/>
    </location>
</feature>
<accession>A0A0S4QHZ4</accession>
<dbReference type="CDD" id="cd02002">
    <property type="entry name" value="TPP_BFDC"/>
    <property type="match status" value="1"/>
</dbReference>
<dbReference type="InterPro" id="IPR011766">
    <property type="entry name" value="TPP_enzyme_TPP-bd"/>
</dbReference>
<dbReference type="InterPro" id="IPR029061">
    <property type="entry name" value="THDP-binding"/>
</dbReference>
<sequence length="568" mass="61105">MSGESTVHDVTYQLLRSLGITTVFGNPGSTEQTFLQDFPSDFTYVLGLQEASVMAMADAFAQVTRRPALVNLHSSAGVGHSIGNLVSAFDAHTPLIVTAGQQHREMVIGEPFLSNREATNLPRPWVKWSYEPARAQDVPEAFMRACAIATQPPAGPVFLSIPLDDWNAPMTGPAVVRSVSTVCAPETERLRGFARRIRASRHPVLVFGPEVDRSGGWHAAIALAENLGVPVFGAALPDRVSFPEDHPLFQGRLGMSQKSVSDRLTGYDLVVVVGAAVFRYYPHVPGDILPAGTELLHITGDPAVAGAARVGDSVLGDARLAIELLTELLDAEAARAPRHPQHTHTQHTHTRHPQNRQPPQTRFQEQAQRRPPRHAPDRPQTTGGPLCADEVHAVINATRPRNAALVYESTSTIGEQVEWLPVIEPASFFANASGGLGWAVPAAVGVALGDRDRGVHRPVIGIIGDGAFQYSVQALWTATQHSLPIVFVVLQNNEYSILKSFAELERTAGVPGLDLPGLAIASLAHGFGCRAVDVSTRAELEKELTAALEADTTTVIVVPTRPQRASLR</sequence>
<dbReference type="GO" id="GO:0050660">
    <property type="term" value="F:flavin adenine dinucleotide binding"/>
    <property type="evidence" value="ECO:0007669"/>
    <property type="project" value="TreeGrafter"/>
</dbReference>
<organism evidence="8 9">
    <name type="scientific">Parafrankia irregularis</name>
    <dbReference type="NCBI Taxonomy" id="795642"/>
    <lineage>
        <taxon>Bacteria</taxon>
        <taxon>Bacillati</taxon>
        <taxon>Actinomycetota</taxon>
        <taxon>Actinomycetes</taxon>
        <taxon>Frankiales</taxon>
        <taxon>Frankiaceae</taxon>
        <taxon>Parafrankia</taxon>
    </lineage>
</organism>
<feature type="domain" description="Thiamine pyrophosphate enzyme central" evidence="5">
    <location>
        <begin position="193"/>
        <end position="323"/>
    </location>
</feature>
<name>A0A0S4QHZ4_9ACTN</name>
<comment type="similarity">
    <text evidence="1 3">Belongs to the TPP enzyme family.</text>
</comment>
<dbReference type="Gene3D" id="3.40.50.1220">
    <property type="entry name" value="TPP-binding domain"/>
    <property type="match status" value="1"/>
</dbReference>
<dbReference type="InterPro" id="IPR029035">
    <property type="entry name" value="DHS-like_NAD/FAD-binding_dom"/>
</dbReference>
<evidence type="ECO:0000259" key="6">
    <source>
        <dbReference type="Pfam" id="PF02775"/>
    </source>
</evidence>
<gene>
    <name evidence="8" type="ORF">Ga0074812_102406</name>
</gene>
<feature type="domain" description="Thiamine pyrophosphate enzyme TPP-binding" evidence="6">
    <location>
        <begin position="424"/>
        <end position="558"/>
    </location>
</feature>
<feature type="compositionally biased region" description="Basic residues" evidence="4">
    <location>
        <begin position="336"/>
        <end position="354"/>
    </location>
</feature>
<keyword evidence="9" id="KW-1185">Reference proteome</keyword>
<evidence type="ECO:0000256" key="2">
    <source>
        <dbReference type="ARBA" id="ARBA00023052"/>
    </source>
</evidence>
<dbReference type="Gene3D" id="3.40.50.970">
    <property type="match status" value="2"/>
</dbReference>
<dbReference type="GO" id="GO:0003984">
    <property type="term" value="F:acetolactate synthase activity"/>
    <property type="evidence" value="ECO:0007669"/>
    <property type="project" value="TreeGrafter"/>
</dbReference>
<keyword evidence="2 3" id="KW-0786">Thiamine pyrophosphate</keyword>
<dbReference type="Pfam" id="PF02776">
    <property type="entry name" value="TPP_enzyme_N"/>
    <property type="match status" value="1"/>
</dbReference>
<dbReference type="AlphaFoldDB" id="A0A0S4QHZ4"/>
<dbReference type="SUPFAM" id="SSF52467">
    <property type="entry name" value="DHS-like NAD/FAD-binding domain"/>
    <property type="match status" value="1"/>
</dbReference>
<evidence type="ECO:0000259" key="7">
    <source>
        <dbReference type="Pfam" id="PF02776"/>
    </source>
</evidence>
<dbReference type="Proteomes" id="UP000198802">
    <property type="component" value="Unassembled WGS sequence"/>
</dbReference>
<dbReference type="NCBIfam" id="NF005485">
    <property type="entry name" value="PRK07092.1"/>
    <property type="match status" value="1"/>
</dbReference>
<dbReference type="InterPro" id="IPR045229">
    <property type="entry name" value="TPP_enz"/>
</dbReference>
<evidence type="ECO:0000259" key="5">
    <source>
        <dbReference type="Pfam" id="PF00205"/>
    </source>
</evidence>
<proteinExistence type="inferred from homology"/>